<keyword evidence="2 6" id="KW-0349">Heme</keyword>
<evidence type="ECO:0000256" key="7">
    <source>
        <dbReference type="SAM" id="SignalP"/>
    </source>
</evidence>
<feature type="chain" id="PRO_5045890198" evidence="7">
    <location>
        <begin position="23"/>
        <end position="131"/>
    </location>
</feature>
<evidence type="ECO:0000256" key="6">
    <source>
        <dbReference type="PROSITE-ProRule" id="PRU00433"/>
    </source>
</evidence>
<keyword evidence="7" id="KW-0732">Signal</keyword>
<dbReference type="Proteomes" id="UP001597263">
    <property type="component" value="Unassembled WGS sequence"/>
</dbReference>
<evidence type="ECO:0000313" key="9">
    <source>
        <dbReference type="EMBL" id="MFD1226117.1"/>
    </source>
</evidence>
<keyword evidence="3 6" id="KW-0479">Metal-binding</keyword>
<dbReference type="PRINTS" id="PR00604">
    <property type="entry name" value="CYTCHRMECIAB"/>
</dbReference>
<gene>
    <name evidence="9" type="ORF">ACFQ35_02905</name>
</gene>
<proteinExistence type="predicted"/>
<dbReference type="InterPro" id="IPR036909">
    <property type="entry name" value="Cyt_c-like_dom_sf"/>
</dbReference>
<organism evidence="9 10">
    <name type="scientific">Pseudochrobactrum kiredjianiae</name>
    <dbReference type="NCBI Taxonomy" id="386305"/>
    <lineage>
        <taxon>Bacteria</taxon>
        <taxon>Pseudomonadati</taxon>
        <taxon>Pseudomonadota</taxon>
        <taxon>Alphaproteobacteria</taxon>
        <taxon>Hyphomicrobiales</taxon>
        <taxon>Brucellaceae</taxon>
        <taxon>Pseudochrobactrum</taxon>
    </lineage>
</organism>
<dbReference type="Pfam" id="PF00034">
    <property type="entry name" value="Cytochrom_C"/>
    <property type="match status" value="1"/>
</dbReference>
<evidence type="ECO:0000259" key="8">
    <source>
        <dbReference type="PROSITE" id="PS51007"/>
    </source>
</evidence>
<sequence length="131" mass="14538">MFRALKTSILILALLAPVPVLADGDVKNGEKIYKKCYFCHTLNQPTNRMGPHLMDIQGREAGSIEGFVYSDALRQAGENGLIWNDATLKEFLTSPKTMVPGTSMRFWGLWESQIDDLLAYLSSKSQAAPSE</sequence>
<dbReference type="RefSeq" id="WP_289388498.1">
    <property type="nucleotide sequence ID" value="NZ_JAUCBM010000013.1"/>
</dbReference>
<keyword evidence="4" id="KW-0249">Electron transport</keyword>
<evidence type="ECO:0000256" key="3">
    <source>
        <dbReference type="ARBA" id="ARBA00022723"/>
    </source>
</evidence>
<protein>
    <submittedName>
        <fullName evidence="9">C-type cytochrome</fullName>
    </submittedName>
</protein>
<dbReference type="InterPro" id="IPR002327">
    <property type="entry name" value="Cyt_c_1A/1B"/>
</dbReference>
<name>A0ABW3V0F0_9HYPH</name>
<dbReference type="Gene3D" id="1.10.760.10">
    <property type="entry name" value="Cytochrome c-like domain"/>
    <property type="match status" value="1"/>
</dbReference>
<evidence type="ECO:0000256" key="5">
    <source>
        <dbReference type="ARBA" id="ARBA00023004"/>
    </source>
</evidence>
<feature type="signal peptide" evidence="7">
    <location>
        <begin position="1"/>
        <end position="22"/>
    </location>
</feature>
<evidence type="ECO:0000256" key="2">
    <source>
        <dbReference type="ARBA" id="ARBA00022617"/>
    </source>
</evidence>
<keyword evidence="1" id="KW-0813">Transport</keyword>
<dbReference type="EMBL" id="JBHTMA010000009">
    <property type="protein sequence ID" value="MFD1226117.1"/>
    <property type="molecule type" value="Genomic_DNA"/>
</dbReference>
<dbReference type="InterPro" id="IPR009056">
    <property type="entry name" value="Cyt_c-like_dom"/>
</dbReference>
<dbReference type="PANTHER" id="PTHR11961">
    <property type="entry name" value="CYTOCHROME C"/>
    <property type="match status" value="1"/>
</dbReference>
<keyword evidence="5 6" id="KW-0408">Iron</keyword>
<dbReference type="PROSITE" id="PS51007">
    <property type="entry name" value="CYTC"/>
    <property type="match status" value="1"/>
</dbReference>
<evidence type="ECO:0000256" key="1">
    <source>
        <dbReference type="ARBA" id="ARBA00022448"/>
    </source>
</evidence>
<comment type="caution">
    <text evidence="9">The sequence shown here is derived from an EMBL/GenBank/DDBJ whole genome shotgun (WGS) entry which is preliminary data.</text>
</comment>
<evidence type="ECO:0000256" key="4">
    <source>
        <dbReference type="ARBA" id="ARBA00022982"/>
    </source>
</evidence>
<evidence type="ECO:0000313" key="10">
    <source>
        <dbReference type="Proteomes" id="UP001597263"/>
    </source>
</evidence>
<dbReference type="SUPFAM" id="SSF46626">
    <property type="entry name" value="Cytochrome c"/>
    <property type="match status" value="1"/>
</dbReference>
<accession>A0ABW3V0F0</accession>
<reference evidence="10" key="1">
    <citation type="journal article" date="2019" name="Int. J. Syst. Evol. Microbiol.">
        <title>The Global Catalogue of Microorganisms (GCM) 10K type strain sequencing project: providing services to taxonomists for standard genome sequencing and annotation.</title>
        <authorList>
            <consortium name="The Broad Institute Genomics Platform"/>
            <consortium name="The Broad Institute Genome Sequencing Center for Infectious Disease"/>
            <person name="Wu L."/>
            <person name="Ma J."/>
        </authorList>
    </citation>
    <scope>NUCLEOTIDE SEQUENCE [LARGE SCALE GENOMIC DNA]</scope>
    <source>
        <strain evidence="10">CCUG 49584</strain>
    </source>
</reference>
<keyword evidence="10" id="KW-1185">Reference proteome</keyword>
<feature type="domain" description="Cytochrome c" evidence="8">
    <location>
        <begin position="24"/>
        <end position="125"/>
    </location>
</feature>